<dbReference type="RefSeq" id="WP_207679755.1">
    <property type="nucleotide sequence ID" value="NZ_CP061800.1"/>
</dbReference>
<dbReference type="InterPro" id="IPR017900">
    <property type="entry name" value="4Fe4S_Fe_S_CS"/>
</dbReference>
<keyword evidence="4" id="KW-0408">Iron</keyword>
<keyword evidence="5" id="KW-0411">Iron-sulfur</keyword>
<evidence type="ECO:0000256" key="3">
    <source>
        <dbReference type="ARBA" id="ARBA00022723"/>
    </source>
</evidence>
<dbReference type="InterPro" id="IPR011538">
    <property type="entry name" value="Nuo51_FMN-bd"/>
</dbReference>
<dbReference type="InterPro" id="IPR017896">
    <property type="entry name" value="4Fe4S_Fe-S-bd"/>
</dbReference>
<organism evidence="7 8">
    <name type="scientific">Desulfonema magnum</name>
    <dbReference type="NCBI Taxonomy" id="45655"/>
    <lineage>
        <taxon>Bacteria</taxon>
        <taxon>Pseudomonadati</taxon>
        <taxon>Thermodesulfobacteriota</taxon>
        <taxon>Desulfobacteria</taxon>
        <taxon>Desulfobacterales</taxon>
        <taxon>Desulfococcaceae</taxon>
        <taxon>Desulfonema</taxon>
    </lineage>
</organism>
<dbReference type="AlphaFoldDB" id="A0A975BW39"/>
<dbReference type="Gene3D" id="1.20.1440.230">
    <property type="entry name" value="NADH-ubiquinone oxidoreductase 51kDa subunit, iron-sulphur binding domain"/>
    <property type="match status" value="1"/>
</dbReference>
<dbReference type="SUPFAM" id="SSF54862">
    <property type="entry name" value="4Fe-4S ferredoxins"/>
    <property type="match status" value="1"/>
</dbReference>
<feature type="domain" description="4Fe-4S ferredoxin-type" evidence="6">
    <location>
        <begin position="565"/>
        <end position="595"/>
    </location>
</feature>
<dbReference type="Gene3D" id="3.10.20.600">
    <property type="match status" value="1"/>
</dbReference>
<reference evidence="7" key="1">
    <citation type="journal article" date="2021" name="Microb. Physiol.">
        <title>Proteogenomic Insights into the Physiology of Marine, Sulfate-Reducing, Filamentous Desulfonema limicola and Desulfonema magnum.</title>
        <authorList>
            <person name="Schnaars V."/>
            <person name="Wohlbrand L."/>
            <person name="Scheve S."/>
            <person name="Hinrichs C."/>
            <person name="Reinhardt R."/>
            <person name="Rabus R."/>
        </authorList>
    </citation>
    <scope>NUCLEOTIDE SEQUENCE</scope>
    <source>
        <strain evidence="7">4be13</strain>
    </source>
</reference>
<dbReference type="InterPro" id="IPR019575">
    <property type="entry name" value="Nuop51_4Fe4S-bd"/>
</dbReference>
<dbReference type="SUPFAM" id="SSF140490">
    <property type="entry name" value="Nqo1C-terminal domain-like"/>
    <property type="match status" value="1"/>
</dbReference>
<sequence length="640" mass="69883">MTEEIHQLFNAIREEAEKRRNAFREAPVPKIHIGMATCGIASGAIETKKAFEEALAEQNIEAQIHTVGCVGHCYAEPIVIIDHPASGFPPVFYHEVTAGKAKMLTKLFLAEGDPRFEHVYGATEENELIPSVMEFPRFNQEKRVVMEKCGRIDPEDIYDYIAESGYSSLVKALQLKPEEIIREVQESGLRGRGGAGFPTGRKWELARQARGENKIIICNADEGDPGAYMDRTILESNPHQVLEGMILCAYAVGAGNATVYVRAEYPLAVKTVTRAIQQAKELRLLGKGILGTDFDLEINVFRGSGAFVCGEETALIQSIEGHRGTPQHRPPYPVERGLRGQPTVINNVKTLASVPQILNHGAAWYRSIGTESSPGTAIFSVVGSVVHPGLVEIPMGVTLRTLIFDICGGIPNKKKFKAVQIGGPSGGCLPADFLDTPIDFDSLTEAGAMMGSGGMVVMDEDSCVVDVSRYFLDFTQKESCGKCTFCRVGTYHLLSILERLTKGEGKEGDLEQLENLSLDIKNGSLCGLGKTAPNPVLTSLRYFRDEYEAHVSEKRCPGKICRALTAFYIDLDKCARGCDICGGCCPVDAVFSTKNRKKAIDQTRCVKCGECKVACPPDYQAVKKVSPPSLAPFIERPPKI</sequence>
<dbReference type="GO" id="GO:0051539">
    <property type="term" value="F:4 iron, 4 sulfur cluster binding"/>
    <property type="evidence" value="ECO:0007669"/>
    <property type="project" value="UniProtKB-KW"/>
</dbReference>
<dbReference type="EMBL" id="CP061800">
    <property type="protein sequence ID" value="QTA92358.1"/>
    <property type="molecule type" value="Genomic_DNA"/>
</dbReference>
<evidence type="ECO:0000256" key="5">
    <source>
        <dbReference type="ARBA" id="ARBA00023014"/>
    </source>
</evidence>
<keyword evidence="3" id="KW-0479">Metal-binding</keyword>
<feature type="domain" description="4Fe-4S ferredoxin-type" evidence="6">
    <location>
        <begin position="596"/>
        <end position="625"/>
    </location>
</feature>
<dbReference type="GO" id="GO:0046872">
    <property type="term" value="F:metal ion binding"/>
    <property type="evidence" value="ECO:0007669"/>
    <property type="project" value="UniProtKB-KW"/>
</dbReference>
<gene>
    <name evidence="7" type="primary">nuoF2</name>
    <name evidence="7" type="ORF">dnm_084370</name>
</gene>
<dbReference type="CDD" id="cd02980">
    <property type="entry name" value="TRX_Fd_family"/>
    <property type="match status" value="1"/>
</dbReference>
<dbReference type="Gene3D" id="3.30.70.20">
    <property type="match status" value="1"/>
</dbReference>
<evidence type="ECO:0000259" key="6">
    <source>
        <dbReference type="PROSITE" id="PS51379"/>
    </source>
</evidence>
<dbReference type="KEGG" id="dmm:dnm_084370"/>
<dbReference type="Pfam" id="PF10589">
    <property type="entry name" value="NADH_4Fe-4S"/>
    <property type="match status" value="1"/>
</dbReference>
<dbReference type="Pfam" id="PF01512">
    <property type="entry name" value="Complex1_51K"/>
    <property type="match status" value="1"/>
</dbReference>
<evidence type="ECO:0000313" key="7">
    <source>
        <dbReference type="EMBL" id="QTA92358.1"/>
    </source>
</evidence>
<dbReference type="SUPFAM" id="SSF142984">
    <property type="entry name" value="Nqo1 middle domain-like"/>
    <property type="match status" value="1"/>
</dbReference>
<name>A0A975BW39_9BACT</name>
<dbReference type="PROSITE" id="PS00198">
    <property type="entry name" value="4FE4S_FER_1"/>
    <property type="match status" value="1"/>
</dbReference>
<evidence type="ECO:0000256" key="2">
    <source>
        <dbReference type="ARBA" id="ARBA00022485"/>
    </source>
</evidence>
<dbReference type="Proteomes" id="UP000663722">
    <property type="component" value="Chromosome"/>
</dbReference>
<evidence type="ECO:0000313" key="8">
    <source>
        <dbReference type="Proteomes" id="UP000663722"/>
    </source>
</evidence>
<proteinExistence type="inferred from homology"/>
<accession>A0A975BW39</accession>
<dbReference type="PANTHER" id="PTHR43578:SF3">
    <property type="entry name" value="NADH-QUINONE OXIDOREDUCTASE SUBUNIT F"/>
    <property type="match status" value="1"/>
</dbReference>
<protein>
    <submittedName>
        <fullName evidence="7">NADH-quinone oxidoreductase subunit</fullName>
    </submittedName>
</protein>
<dbReference type="SMART" id="SM00928">
    <property type="entry name" value="NADH_4Fe-4S"/>
    <property type="match status" value="1"/>
</dbReference>
<dbReference type="Gene3D" id="3.40.50.11540">
    <property type="entry name" value="NADH-ubiquinone oxidoreductase 51kDa subunit"/>
    <property type="match status" value="1"/>
</dbReference>
<dbReference type="InterPro" id="IPR037207">
    <property type="entry name" value="Nuop51_4Fe4S-bd_sf"/>
</dbReference>
<dbReference type="Gene3D" id="6.10.250.1450">
    <property type="match status" value="1"/>
</dbReference>
<dbReference type="Gene3D" id="3.40.30.10">
    <property type="entry name" value="Glutaredoxin"/>
    <property type="match status" value="1"/>
</dbReference>
<dbReference type="FunFam" id="1.20.1440.230:FF:000001">
    <property type="entry name" value="Mitochondrial NADH dehydrogenase flavoprotein 1"/>
    <property type="match status" value="1"/>
</dbReference>
<dbReference type="InterPro" id="IPR036249">
    <property type="entry name" value="Thioredoxin-like_sf"/>
</dbReference>
<evidence type="ECO:0000256" key="4">
    <source>
        <dbReference type="ARBA" id="ARBA00023004"/>
    </source>
</evidence>
<dbReference type="PROSITE" id="PS51379">
    <property type="entry name" value="4FE4S_FER_2"/>
    <property type="match status" value="2"/>
</dbReference>
<dbReference type="SUPFAM" id="SSF142019">
    <property type="entry name" value="Nqo1 FMN-binding domain-like"/>
    <property type="match status" value="1"/>
</dbReference>
<dbReference type="PANTHER" id="PTHR43578">
    <property type="entry name" value="NADH-QUINONE OXIDOREDUCTASE SUBUNIT F"/>
    <property type="match status" value="1"/>
</dbReference>
<keyword evidence="8" id="KW-1185">Reference proteome</keyword>
<dbReference type="InterPro" id="IPR037225">
    <property type="entry name" value="Nuo51_FMN-bd_sf"/>
</dbReference>
<evidence type="ECO:0000256" key="1">
    <source>
        <dbReference type="ARBA" id="ARBA00007523"/>
    </source>
</evidence>
<comment type="similarity">
    <text evidence="1">Belongs to the complex I 51 kDa subunit family.</text>
</comment>
<dbReference type="SUPFAM" id="SSF52833">
    <property type="entry name" value="Thioredoxin-like"/>
    <property type="match status" value="1"/>
</dbReference>
<dbReference type="FunFam" id="3.40.50.11540:FF:000001">
    <property type="entry name" value="NADH dehydrogenase [ubiquinone] flavoprotein 1, mitochondrial"/>
    <property type="match status" value="1"/>
</dbReference>
<keyword evidence="2" id="KW-0004">4Fe-4S</keyword>